<proteinExistence type="predicted"/>
<feature type="region of interest" description="Disordered" evidence="1">
    <location>
        <begin position="31"/>
        <end position="111"/>
    </location>
</feature>
<keyword evidence="3" id="KW-1185">Reference proteome</keyword>
<sequence>MRFAAAGGFYQPVEEAMTESAGCDSRRLARAERRWRPAGRRSGSGGCPIDGAEQRWGAGAAVGGDEERRGRWEGGRAGSGTGSGGGSGITDGKGKQQQQPRQQRRGSGSGD</sequence>
<gene>
    <name evidence="2" type="ORF">Syun_025404</name>
</gene>
<evidence type="ECO:0000256" key="1">
    <source>
        <dbReference type="SAM" id="MobiDB-lite"/>
    </source>
</evidence>
<dbReference type="EMBL" id="JBBNAF010000011">
    <property type="protein sequence ID" value="KAK9098359.1"/>
    <property type="molecule type" value="Genomic_DNA"/>
</dbReference>
<organism evidence="2 3">
    <name type="scientific">Stephania yunnanensis</name>
    <dbReference type="NCBI Taxonomy" id="152371"/>
    <lineage>
        <taxon>Eukaryota</taxon>
        <taxon>Viridiplantae</taxon>
        <taxon>Streptophyta</taxon>
        <taxon>Embryophyta</taxon>
        <taxon>Tracheophyta</taxon>
        <taxon>Spermatophyta</taxon>
        <taxon>Magnoliopsida</taxon>
        <taxon>Ranunculales</taxon>
        <taxon>Menispermaceae</taxon>
        <taxon>Menispermoideae</taxon>
        <taxon>Cissampelideae</taxon>
        <taxon>Stephania</taxon>
    </lineage>
</organism>
<evidence type="ECO:0000313" key="3">
    <source>
        <dbReference type="Proteomes" id="UP001420932"/>
    </source>
</evidence>
<protein>
    <submittedName>
        <fullName evidence="2">Uncharacterized protein</fullName>
    </submittedName>
</protein>
<feature type="compositionally biased region" description="Basic and acidic residues" evidence="1">
    <location>
        <begin position="65"/>
        <end position="74"/>
    </location>
</feature>
<name>A0AAP0ES40_9MAGN</name>
<feature type="compositionally biased region" description="Gly residues" evidence="1">
    <location>
        <begin position="75"/>
        <end position="91"/>
    </location>
</feature>
<dbReference type="AlphaFoldDB" id="A0AAP0ES40"/>
<comment type="caution">
    <text evidence="2">The sequence shown here is derived from an EMBL/GenBank/DDBJ whole genome shotgun (WGS) entry which is preliminary data.</text>
</comment>
<accession>A0AAP0ES40</accession>
<reference evidence="2 3" key="1">
    <citation type="submission" date="2024-01" db="EMBL/GenBank/DDBJ databases">
        <title>Genome assemblies of Stephania.</title>
        <authorList>
            <person name="Yang L."/>
        </authorList>
    </citation>
    <scope>NUCLEOTIDE SEQUENCE [LARGE SCALE GENOMIC DNA]</scope>
    <source>
        <strain evidence="2">YNDBR</strain>
        <tissue evidence="2">Leaf</tissue>
    </source>
</reference>
<evidence type="ECO:0000313" key="2">
    <source>
        <dbReference type="EMBL" id="KAK9098359.1"/>
    </source>
</evidence>
<dbReference type="Proteomes" id="UP001420932">
    <property type="component" value="Unassembled WGS sequence"/>
</dbReference>